<comment type="caution">
    <text evidence="2">The sequence shown here is derived from an EMBL/GenBank/DDBJ whole genome shotgun (WGS) entry which is preliminary data.</text>
</comment>
<accession>A0ABT9PCN9</accession>
<dbReference type="EMBL" id="JAUSQZ010000001">
    <property type="protein sequence ID" value="MDP9830472.1"/>
    <property type="molecule type" value="Genomic_DNA"/>
</dbReference>
<keyword evidence="3" id="KW-1185">Reference proteome</keyword>
<feature type="region of interest" description="Disordered" evidence="1">
    <location>
        <begin position="1"/>
        <end position="36"/>
    </location>
</feature>
<protein>
    <submittedName>
        <fullName evidence="2">Uncharacterized protein</fullName>
    </submittedName>
</protein>
<evidence type="ECO:0000256" key="1">
    <source>
        <dbReference type="SAM" id="MobiDB-lite"/>
    </source>
</evidence>
<organism evidence="2 3">
    <name type="scientific">Kineosporia succinea</name>
    <dbReference type="NCBI Taxonomy" id="84632"/>
    <lineage>
        <taxon>Bacteria</taxon>
        <taxon>Bacillati</taxon>
        <taxon>Actinomycetota</taxon>
        <taxon>Actinomycetes</taxon>
        <taxon>Kineosporiales</taxon>
        <taxon>Kineosporiaceae</taxon>
        <taxon>Kineosporia</taxon>
    </lineage>
</organism>
<reference evidence="2 3" key="1">
    <citation type="submission" date="2023-07" db="EMBL/GenBank/DDBJ databases">
        <title>Sequencing the genomes of 1000 actinobacteria strains.</title>
        <authorList>
            <person name="Klenk H.-P."/>
        </authorList>
    </citation>
    <scope>NUCLEOTIDE SEQUENCE [LARGE SCALE GENOMIC DNA]</scope>
    <source>
        <strain evidence="2 3">DSM 44388</strain>
    </source>
</reference>
<evidence type="ECO:0000313" key="3">
    <source>
        <dbReference type="Proteomes" id="UP001235712"/>
    </source>
</evidence>
<proteinExistence type="predicted"/>
<gene>
    <name evidence="2" type="ORF">J2S57_006221</name>
</gene>
<evidence type="ECO:0000313" key="2">
    <source>
        <dbReference type="EMBL" id="MDP9830472.1"/>
    </source>
</evidence>
<dbReference type="Proteomes" id="UP001235712">
    <property type="component" value="Unassembled WGS sequence"/>
</dbReference>
<sequence>MGRLTRREAVGSSSREPAAGRGTSEEDAVVVHPVEA</sequence>
<name>A0ABT9PCN9_9ACTN</name>